<dbReference type="GO" id="GO:0006364">
    <property type="term" value="P:rRNA processing"/>
    <property type="evidence" value="ECO:0007669"/>
    <property type="project" value="UniProtKB-KW"/>
</dbReference>
<accession>Q1N6E7</accession>
<dbReference type="RefSeq" id="WP_007017066.1">
    <property type="nucleotide sequence ID" value="NZ_CH724113.1"/>
</dbReference>
<dbReference type="GO" id="GO:0008168">
    <property type="term" value="F:methyltransferase activity"/>
    <property type="evidence" value="ECO:0007669"/>
    <property type="project" value="UniProtKB-KW"/>
</dbReference>
<dbReference type="CDD" id="cd02440">
    <property type="entry name" value="AdoMet_MTases"/>
    <property type="match status" value="1"/>
</dbReference>
<evidence type="ECO:0000256" key="2">
    <source>
        <dbReference type="ARBA" id="ARBA00022603"/>
    </source>
</evidence>
<dbReference type="HOGENOM" id="CLU_014042_1_0_6"/>
<dbReference type="EMBL" id="AAQH01000001">
    <property type="protein sequence ID" value="EAT13645.1"/>
    <property type="molecule type" value="Genomic_DNA"/>
</dbReference>
<evidence type="ECO:0000313" key="6">
    <source>
        <dbReference type="EMBL" id="EAT13645.1"/>
    </source>
</evidence>
<dbReference type="InterPro" id="IPR019614">
    <property type="entry name" value="SAM-dep_methyl-trfase"/>
</dbReference>
<dbReference type="Pfam" id="PF10672">
    <property type="entry name" value="Methyltrans_SAM"/>
    <property type="match status" value="1"/>
</dbReference>
<keyword evidence="4" id="KW-0949">S-adenosyl-L-methionine</keyword>
<evidence type="ECO:0000313" key="7">
    <source>
        <dbReference type="Proteomes" id="UP000004263"/>
    </source>
</evidence>
<proteinExistence type="predicted"/>
<dbReference type="GO" id="GO:0032259">
    <property type="term" value="P:methylation"/>
    <property type="evidence" value="ECO:0007669"/>
    <property type="project" value="UniProtKB-KW"/>
</dbReference>
<sequence length="309" mass="34659">MNQTNPQEQVYSAFEQAFPSNEAFRVFHGRGGLVRGFEQINIEYYAPVLWCMVYQPVNEAPLMALVESIKANAAAWGIEHIYIQRRHEKGDPVEVIMGDASYIDKEFVVTEQNLKYWVTLGRNQNTGLFLDMAHGRKWVRENCQNKSVLNLFAYTCSLGVAAAAGSARQVVNVDMAKAAIKRGQQNFALNEFSGAGTAFMAQDVFKMIKKIGQKGPYDLVICDPPSFQTKAFDVKKDYAKTLKKIAPFIAEKGKLMLCLNSPALDEQFLIDTVAESIPEARFDGRLENPSVLADKDEQSSLKIMFFSLK</sequence>
<dbReference type="AlphaFoldDB" id="Q1N6E7"/>
<dbReference type="PANTHER" id="PTHR43042:SF3">
    <property type="entry name" value="RIBOSOMAL RNA LARGE SUBUNIT METHYLTRANSFERASE YWBD-RELATED"/>
    <property type="match status" value="1"/>
</dbReference>
<evidence type="ECO:0000256" key="4">
    <source>
        <dbReference type="ARBA" id="ARBA00022691"/>
    </source>
</evidence>
<evidence type="ECO:0000256" key="3">
    <source>
        <dbReference type="ARBA" id="ARBA00022679"/>
    </source>
</evidence>
<dbReference type="SUPFAM" id="SSF53335">
    <property type="entry name" value="S-adenosyl-L-methionine-dependent methyltransferases"/>
    <property type="match status" value="1"/>
</dbReference>
<protein>
    <submittedName>
        <fullName evidence="6">Predicted SAM-dependent methyltransferase</fullName>
    </submittedName>
</protein>
<dbReference type="Gene3D" id="3.40.50.150">
    <property type="entry name" value="Vaccinia Virus protein VP39"/>
    <property type="match status" value="1"/>
</dbReference>
<dbReference type="OrthoDB" id="9805492at2"/>
<name>Q1N6E7_9GAMM</name>
<dbReference type="STRING" id="207949.RED65_09644"/>
<evidence type="ECO:0000259" key="5">
    <source>
        <dbReference type="Pfam" id="PF10672"/>
    </source>
</evidence>
<keyword evidence="1" id="KW-0698">rRNA processing</keyword>
<evidence type="ECO:0000256" key="1">
    <source>
        <dbReference type="ARBA" id="ARBA00022552"/>
    </source>
</evidence>
<organism evidence="6 7">
    <name type="scientific">Bermanella marisrubri</name>
    <dbReference type="NCBI Taxonomy" id="207949"/>
    <lineage>
        <taxon>Bacteria</taxon>
        <taxon>Pseudomonadati</taxon>
        <taxon>Pseudomonadota</taxon>
        <taxon>Gammaproteobacteria</taxon>
        <taxon>Oceanospirillales</taxon>
        <taxon>Oceanospirillaceae</taxon>
        <taxon>Bermanella</taxon>
    </lineage>
</organism>
<comment type="caution">
    <text evidence="6">The sequence shown here is derived from an EMBL/GenBank/DDBJ whole genome shotgun (WGS) entry which is preliminary data.</text>
</comment>
<gene>
    <name evidence="6" type="ORF">RED65_09644</name>
</gene>
<reference evidence="6 7" key="1">
    <citation type="submission" date="2006-03" db="EMBL/GenBank/DDBJ databases">
        <authorList>
            <person name="Pinhassi J."/>
            <person name="Pedros-Alio C."/>
            <person name="Ferriera S."/>
            <person name="Johnson J."/>
            <person name="Kravitz S."/>
            <person name="Halpern A."/>
            <person name="Remington K."/>
            <person name="Beeson K."/>
            <person name="Tran B."/>
            <person name="Rogers Y.-H."/>
            <person name="Friedman R."/>
            <person name="Venter J.C."/>
        </authorList>
    </citation>
    <scope>NUCLEOTIDE SEQUENCE [LARGE SCALE GENOMIC DNA]</scope>
    <source>
        <strain evidence="6 7">RED65</strain>
    </source>
</reference>
<feature type="domain" description="S-adenosylmethionine-dependent methyltransferase" evidence="5">
    <location>
        <begin position="25"/>
        <end position="306"/>
    </location>
</feature>
<keyword evidence="3 6" id="KW-0808">Transferase</keyword>
<keyword evidence="2 6" id="KW-0489">Methyltransferase</keyword>
<dbReference type="InterPro" id="IPR029063">
    <property type="entry name" value="SAM-dependent_MTases_sf"/>
</dbReference>
<dbReference type="PANTHER" id="PTHR43042">
    <property type="entry name" value="SAM-DEPENDENT METHYLTRANSFERASE"/>
    <property type="match status" value="1"/>
</dbReference>
<keyword evidence="7" id="KW-1185">Reference proteome</keyword>
<dbReference type="Proteomes" id="UP000004263">
    <property type="component" value="Unassembled WGS sequence"/>
</dbReference>